<dbReference type="EMBL" id="PYBW01000122">
    <property type="protein sequence ID" value="PYC70151.1"/>
    <property type="molecule type" value="Genomic_DNA"/>
</dbReference>
<keyword evidence="2" id="KW-0732">Signal</keyword>
<sequence>MTDVKRAGAAVALLLALTGCQQQASGSMAPLSPSPSPSASAGAASPSAPGDRYGLSGERHQLPPSPPAVAPG</sequence>
<feature type="chain" id="PRO_5016032177" description="Polysaccharide deacetylase" evidence="2">
    <location>
        <begin position="25"/>
        <end position="72"/>
    </location>
</feature>
<feature type="signal peptide" evidence="2">
    <location>
        <begin position="1"/>
        <end position="24"/>
    </location>
</feature>
<dbReference type="PROSITE" id="PS51257">
    <property type="entry name" value="PROKAR_LIPOPROTEIN"/>
    <property type="match status" value="1"/>
</dbReference>
<evidence type="ECO:0000256" key="1">
    <source>
        <dbReference type="SAM" id="MobiDB-lite"/>
    </source>
</evidence>
<dbReference type="Proteomes" id="UP000248039">
    <property type="component" value="Unassembled WGS sequence"/>
</dbReference>
<evidence type="ECO:0000313" key="3">
    <source>
        <dbReference type="EMBL" id="PYC70151.1"/>
    </source>
</evidence>
<reference evidence="3 4" key="1">
    <citation type="submission" date="2018-03" db="EMBL/GenBank/DDBJ databases">
        <title>Bioinformatic expansion and discovery of thiopeptide antibiotics.</title>
        <authorList>
            <person name="Schwalen C.J."/>
            <person name="Hudson G.A."/>
            <person name="Mitchell D.A."/>
        </authorList>
    </citation>
    <scope>NUCLEOTIDE SEQUENCE [LARGE SCALE GENOMIC DNA]</scope>
    <source>
        <strain evidence="3 4">ATCC 21389</strain>
    </source>
</reference>
<evidence type="ECO:0008006" key="5">
    <source>
        <dbReference type="Google" id="ProtNLM"/>
    </source>
</evidence>
<organism evidence="3 4">
    <name type="scientific">Streptomyces tateyamensis</name>
    <dbReference type="NCBI Taxonomy" id="565073"/>
    <lineage>
        <taxon>Bacteria</taxon>
        <taxon>Bacillati</taxon>
        <taxon>Actinomycetota</taxon>
        <taxon>Actinomycetes</taxon>
        <taxon>Kitasatosporales</taxon>
        <taxon>Streptomycetaceae</taxon>
        <taxon>Streptomyces</taxon>
    </lineage>
</organism>
<name>A0A2V4NJQ2_9ACTN</name>
<evidence type="ECO:0000256" key="2">
    <source>
        <dbReference type="SAM" id="SignalP"/>
    </source>
</evidence>
<feature type="region of interest" description="Disordered" evidence="1">
    <location>
        <begin position="22"/>
        <end position="72"/>
    </location>
</feature>
<keyword evidence="4" id="KW-1185">Reference proteome</keyword>
<accession>A0A2V4NJQ2</accession>
<feature type="non-terminal residue" evidence="3">
    <location>
        <position position="72"/>
    </location>
</feature>
<protein>
    <recommendedName>
        <fullName evidence="5">Polysaccharide deacetylase</fullName>
    </recommendedName>
</protein>
<dbReference type="AlphaFoldDB" id="A0A2V4NJQ2"/>
<proteinExistence type="predicted"/>
<comment type="caution">
    <text evidence="3">The sequence shown here is derived from an EMBL/GenBank/DDBJ whole genome shotgun (WGS) entry which is preliminary data.</text>
</comment>
<gene>
    <name evidence="3" type="ORF">C7C46_27460</name>
</gene>
<feature type="compositionally biased region" description="Pro residues" evidence="1">
    <location>
        <begin position="63"/>
        <end position="72"/>
    </location>
</feature>
<evidence type="ECO:0000313" key="4">
    <source>
        <dbReference type="Proteomes" id="UP000248039"/>
    </source>
</evidence>
<feature type="compositionally biased region" description="Low complexity" evidence="1">
    <location>
        <begin position="24"/>
        <end position="50"/>
    </location>
</feature>